<proteinExistence type="predicted"/>
<dbReference type="AlphaFoldDB" id="A0A9X2WCM6"/>
<sequence>MVNAAPVRSAPELSLAFYDQQGQPLADVVVSVSGIPVTQTAPPVMDQVNKQFRPSVLVVQKGQSVSFPNSDNIRHHVYSFSSPKTFEIRLYADTPKDPVLFDKPGLVVLGCNIHDQMIGYIYVADSAYTFISDKQGHITLPSLPASSTLSIWHPRLSLSESERQTMTRQELNAMPVRNGRIQITLTLAVAAAVQQEEQSFGNKLRR</sequence>
<organism evidence="1 2">
    <name type="scientific">Thalassolituus pacificus</name>
    <dbReference type="NCBI Taxonomy" id="2975440"/>
    <lineage>
        <taxon>Bacteria</taxon>
        <taxon>Pseudomonadati</taxon>
        <taxon>Pseudomonadota</taxon>
        <taxon>Gammaproteobacteria</taxon>
        <taxon>Oceanospirillales</taxon>
        <taxon>Oceanospirillaceae</taxon>
        <taxon>Thalassolituus</taxon>
    </lineage>
</organism>
<reference evidence="1" key="2">
    <citation type="submission" date="2022-08" db="EMBL/GenBank/DDBJ databases">
        <authorList>
            <person name="Dong C."/>
        </authorList>
    </citation>
    <scope>NUCLEOTIDE SEQUENCE</scope>
    <source>
        <strain evidence="1">59MF3M-4</strain>
    </source>
</reference>
<dbReference type="CDD" id="cd04221">
    <property type="entry name" value="MauL"/>
    <property type="match status" value="1"/>
</dbReference>
<dbReference type="Proteomes" id="UP001147830">
    <property type="component" value="Unassembled WGS sequence"/>
</dbReference>
<evidence type="ECO:0000313" key="2">
    <source>
        <dbReference type="Proteomes" id="UP001147830"/>
    </source>
</evidence>
<evidence type="ECO:0000313" key="1">
    <source>
        <dbReference type="EMBL" id="MCT7357973.1"/>
    </source>
</evidence>
<dbReference type="SUPFAM" id="SSF49503">
    <property type="entry name" value="Cupredoxins"/>
    <property type="match status" value="1"/>
</dbReference>
<reference evidence="1" key="1">
    <citation type="journal article" date="2022" name="Front. Microbiol.">
        <title>Genome-based taxonomic rearrangement of Oceanobacter-related bacteria including the description of Thalassolituus hydrocarbonoclasticus sp. nov. and Thalassolituus pacificus sp. nov. and emended description of the genus Thalassolituus.</title>
        <authorList>
            <person name="Dong C."/>
            <person name="Wei L."/>
            <person name="Wang J."/>
            <person name="Lai Q."/>
            <person name="Huang Z."/>
            <person name="Shao Z."/>
        </authorList>
    </citation>
    <scope>NUCLEOTIDE SEQUENCE</scope>
    <source>
        <strain evidence="1">59MF3M-4</strain>
    </source>
</reference>
<dbReference type="Gene3D" id="2.60.40.420">
    <property type="entry name" value="Cupredoxins - blue copper proteins"/>
    <property type="match status" value="1"/>
</dbReference>
<gene>
    <name evidence="1" type="ORF">NYR02_02910</name>
</gene>
<protein>
    <submittedName>
        <fullName evidence="1">Methylamine utilization protein</fullName>
    </submittedName>
</protein>
<dbReference type="InterPro" id="IPR008972">
    <property type="entry name" value="Cupredoxin"/>
</dbReference>
<name>A0A9X2WCM6_9GAMM</name>
<comment type="caution">
    <text evidence="1">The sequence shown here is derived from an EMBL/GenBank/DDBJ whole genome shotgun (WGS) entry which is preliminary data.</text>
</comment>
<dbReference type="EMBL" id="JAOANI010000009">
    <property type="protein sequence ID" value="MCT7357973.1"/>
    <property type="molecule type" value="Genomic_DNA"/>
</dbReference>
<accession>A0A9X2WCM6</accession>
<dbReference type="InterPro" id="IPR034242">
    <property type="entry name" value="MauL"/>
</dbReference>
<keyword evidence="2" id="KW-1185">Reference proteome</keyword>
<dbReference type="RefSeq" id="WP_260974896.1">
    <property type="nucleotide sequence ID" value="NZ_JAOANI010000009.1"/>
</dbReference>